<keyword evidence="1" id="KW-0413">Isomerase</keyword>
<sequence length="354" mass="39648">MSPTGKFTFKLVIYGAFLLYLVGDLFLWHGFLAGRMDAYLKPMPGPPGDNSVRIAEVYGEPLTANQLSRRVTELRLLRQPPVLDMGGGIRLTHEPDVAGDLAPRARYDLISSSLLRLKTRVNDLQLPNRNAEAARAVEQIRSRFDGNTEQYLKTLHDQKITQGQLQEKIAARLKQTEQLYRATAQAANPPDEDLKAYYDLIRDQLKTPDLRKTRHIFLATLHKDDARVKQAAETLLARLQAGEAFSRLAREFSEDERSAPAGGELGWINPARAAETLGLELAAVPDHKPVLLKSRWGWHIVEASPVKKGAIPSYEEVLPALKNAARSLRKAQAVGLYMDGLLEEGHLRNRIRNK</sequence>
<dbReference type="InterPro" id="IPR050245">
    <property type="entry name" value="PrsA_foldase"/>
</dbReference>
<dbReference type="InterPro" id="IPR023058">
    <property type="entry name" value="PPIase_PpiC_CS"/>
</dbReference>
<dbReference type="EMBL" id="PJKA01000010">
    <property type="protein sequence ID" value="PNC18317.1"/>
    <property type="molecule type" value="Genomic_DNA"/>
</dbReference>
<keyword evidence="2" id="KW-0472">Membrane</keyword>
<evidence type="ECO:0000313" key="5">
    <source>
        <dbReference type="Proteomes" id="UP000236000"/>
    </source>
</evidence>
<evidence type="ECO:0000259" key="3">
    <source>
        <dbReference type="PROSITE" id="PS50198"/>
    </source>
</evidence>
<dbReference type="InterPro" id="IPR000297">
    <property type="entry name" value="PPIase_PpiC"/>
</dbReference>
<evidence type="ECO:0000256" key="1">
    <source>
        <dbReference type="PROSITE-ProRule" id="PRU00278"/>
    </source>
</evidence>
<keyword evidence="1" id="KW-0697">Rotamase</keyword>
<dbReference type="GO" id="GO:0003755">
    <property type="term" value="F:peptidyl-prolyl cis-trans isomerase activity"/>
    <property type="evidence" value="ECO:0007669"/>
    <property type="project" value="UniProtKB-KW"/>
</dbReference>
<dbReference type="PANTHER" id="PTHR47245:SF2">
    <property type="entry name" value="PEPTIDYL-PROLYL CIS-TRANS ISOMERASE HP_0175-RELATED"/>
    <property type="match status" value="1"/>
</dbReference>
<feature type="transmembrane region" description="Helical" evidence="2">
    <location>
        <begin position="12"/>
        <end position="33"/>
    </location>
</feature>
<protein>
    <recommendedName>
        <fullName evidence="3">PpiC domain-containing protein</fullName>
    </recommendedName>
</protein>
<dbReference type="PROSITE" id="PS01096">
    <property type="entry name" value="PPIC_PPIASE_1"/>
    <property type="match status" value="1"/>
</dbReference>
<organism evidence="4 5">
    <name type="scientific">Akkermansia muciniphila</name>
    <dbReference type="NCBI Taxonomy" id="239935"/>
    <lineage>
        <taxon>Bacteria</taxon>
        <taxon>Pseudomonadati</taxon>
        <taxon>Verrucomicrobiota</taxon>
        <taxon>Verrucomicrobiia</taxon>
        <taxon>Verrucomicrobiales</taxon>
        <taxon>Akkermansiaceae</taxon>
        <taxon>Akkermansia</taxon>
    </lineage>
</organism>
<comment type="caution">
    <text evidence="4">The sequence shown here is derived from an EMBL/GenBank/DDBJ whole genome shotgun (WGS) entry which is preliminary data.</text>
</comment>
<dbReference type="SUPFAM" id="SSF54534">
    <property type="entry name" value="FKBP-like"/>
    <property type="match status" value="1"/>
</dbReference>
<dbReference type="OrthoDB" id="14196at2"/>
<reference evidence="4 5" key="1">
    <citation type="journal article" date="2017" name="BMC Genomics">
        <title>Genome sequencing of 39 Akkermansia muciniphila isolates reveals its population structure, genomic and functional diverisity, and global distribution in mammalian gut microbiotas.</title>
        <authorList>
            <person name="Guo X."/>
            <person name="Li S."/>
            <person name="Zhang J."/>
            <person name="Wu F."/>
            <person name="Li X."/>
            <person name="Wu D."/>
            <person name="Zhang M."/>
            <person name="Ou Z."/>
            <person name="Jie Z."/>
            <person name="Yan Q."/>
            <person name="Li P."/>
            <person name="Yi J."/>
            <person name="Peng Y."/>
        </authorList>
    </citation>
    <scope>NUCLEOTIDE SEQUENCE [LARGE SCALE GENOMIC DNA]</scope>
    <source>
        <strain evidence="4 5">GP24</strain>
    </source>
</reference>
<dbReference type="Pfam" id="PF13616">
    <property type="entry name" value="Rotamase_3"/>
    <property type="match status" value="1"/>
</dbReference>
<keyword evidence="2" id="KW-1133">Transmembrane helix</keyword>
<evidence type="ECO:0000256" key="2">
    <source>
        <dbReference type="SAM" id="Phobius"/>
    </source>
</evidence>
<dbReference type="InterPro" id="IPR046357">
    <property type="entry name" value="PPIase_dom_sf"/>
</dbReference>
<feature type="domain" description="PpiC" evidence="3">
    <location>
        <begin position="208"/>
        <end position="305"/>
    </location>
</feature>
<accession>A0A2N8HED2</accession>
<dbReference type="InterPro" id="IPR027304">
    <property type="entry name" value="Trigger_fact/SurA_dom_sf"/>
</dbReference>
<dbReference type="SUPFAM" id="SSF109998">
    <property type="entry name" value="Triger factor/SurA peptide-binding domain-like"/>
    <property type="match status" value="1"/>
</dbReference>
<dbReference type="PROSITE" id="PS50198">
    <property type="entry name" value="PPIC_PPIASE_2"/>
    <property type="match status" value="1"/>
</dbReference>
<dbReference type="Gene3D" id="3.10.50.40">
    <property type="match status" value="1"/>
</dbReference>
<gene>
    <name evidence="4" type="ORF">CXU22_06740</name>
</gene>
<dbReference type="RefSeq" id="WP_102713823.1">
    <property type="nucleotide sequence ID" value="NZ_PJKA01000010.1"/>
</dbReference>
<proteinExistence type="predicted"/>
<name>A0A2N8HED2_9BACT</name>
<evidence type="ECO:0000313" key="4">
    <source>
        <dbReference type="EMBL" id="PNC18317.1"/>
    </source>
</evidence>
<dbReference type="AlphaFoldDB" id="A0A2N8HED2"/>
<dbReference type="Proteomes" id="UP000236000">
    <property type="component" value="Unassembled WGS sequence"/>
</dbReference>
<dbReference type="PANTHER" id="PTHR47245">
    <property type="entry name" value="PEPTIDYLPROLYL ISOMERASE"/>
    <property type="match status" value="1"/>
</dbReference>
<keyword evidence="2" id="KW-0812">Transmembrane</keyword>